<feature type="region of interest" description="Disordered" evidence="5">
    <location>
        <begin position="28"/>
        <end position="72"/>
    </location>
</feature>
<dbReference type="InterPro" id="IPR018247">
    <property type="entry name" value="EF_Hand_1_Ca_BS"/>
</dbReference>
<evidence type="ECO:0000256" key="4">
    <source>
        <dbReference type="ARBA" id="ARBA00022837"/>
    </source>
</evidence>
<reference evidence="8" key="1">
    <citation type="submission" date="2025-08" db="UniProtKB">
        <authorList>
            <consortium name="RefSeq"/>
        </authorList>
    </citation>
    <scope>IDENTIFICATION</scope>
</reference>
<feature type="domain" description="EF-hand" evidence="6">
    <location>
        <begin position="160"/>
        <end position="195"/>
    </location>
</feature>
<feature type="compositionally biased region" description="Polar residues" evidence="5">
    <location>
        <begin position="262"/>
        <end position="272"/>
    </location>
</feature>
<evidence type="ECO:0000256" key="1">
    <source>
        <dbReference type="ARBA" id="ARBA00022723"/>
    </source>
</evidence>
<evidence type="ECO:0000256" key="2">
    <source>
        <dbReference type="ARBA" id="ARBA00022729"/>
    </source>
</evidence>
<dbReference type="SUPFAM" id="SSF47473">
    <property type="entry name" value="EF-hand"/>
    <property type="match status" value="1"/>
</dbReference>
<evidence type="ECO:0000259" key="6">
    <source>
        <dbReference type="PROSITE" id="PS50222"/>
    </source>
</evidence>
<dbReference type="PROSITE" id="PS50222">
    <property type="entry name" value="EF_HAND_2"/>
    <property type="match status" value="1"/>
</dbReference>
<gene>
    <name evidence="8" type="primary">Cgref1</name>
</gene>
<evidence type="ECO:0000256" key="5">
    <source>
        <dbReference type="SAM" id="MobiDB-lite"/>
    </source>
</evidence>
<dbReference type="InterPro" id="IPR002048">
    <property type="entry name" value="EF_hand_dom"/>
</dbReference>
<dbReference type="GeneID" id="101980612"/>
<evidence type="ECO:0000313" key="8">
    <source>
        <dbReference type="RefSeq" id="XP_005371405.2"/>
    </source>
</evidence>
<protein>
    <submittedName>
        <fullName evidence="8">Cell growth regulator with EF hand domain protein 1</fullName>
    </submittedName>
</protein>
<feature type="compositionally biased region" description="Basic and acidic residues" evidence="5">
    <location>
        <begin position="305"/>
        <end position="317"/>
    </location>
</feature>
<keyword evidence="4" id="KW-0106">Calcium</keyword>
<dbReference type="PROSITE" id="PS00018">
    <property type="entry name" value="EF_HAND_1"/>
    <property type="match status" value="2"/>
</dbReference>
<name>A0ABM0LRL3_MICOH</name>
<feature type="region of interest" description="Disordered" evidence="5">
    <location>
        <begin position="224"/>
        <end position="371"/>
    </location>
</feature>
<feature type="compositionally biased region" description="Basic and acidic residues" evidence="5">
    <location>
        <begin position="273"/>
        <end position="289"/>
    </location>
</feature>
<dbReference type="InterPro" id="IPR011992">
    <property type="entry name" value="EF-hand-dom_pair"/>
</dbReference>
<keyword evidence="7" id="KW-1185">Reference proteome</keyword>
<dbReference type="RefSeq" id="XP_005371405.2">
    <property type="nucleotide sequence ID" value="XM_005371348.2"/>
</dbReference>
<evidence type="ECO:0000313" key="7">
    <source>
        <dbReference type="Proteomes" id="UP000694915"/>
    </source>
</evidence>
<sequence length="371" mass="40367">MEQGQVEALQDRSGQGGAVALPCCLSHRTLPGPGRRLQPGGRRGKATWSRPGEGRLRAARRGRRGAYSAHEAGAPIARSATAAAPVSRRMFHWLMQALMLPLLLLPLGHTAPKDGATRLDPEVQQQLTPNPFEPGPDQLQRLRNYLKGLEKMEEDPEQMDRERVLLYLFALHDYDQNGQLDGLELLSMLTAALAPEAAHFPINPVILVVDQVLETQDLDGDGLMTPAELINFPGEAPKHTESLPPALQEPQPAGKPLHLANSPLQPEPQQSLETREETRGQVEAKRESLEALQEAGHQTGAKVDSLNHEGETRRQAEAEGEVPGSREDAEGQGGSKGNEGEAKEMPVETSDTINTPNAVEAHSIQLENDEI</sequence>
<keyword evidence="2" id="KW-0732">Signal</keyword>
<keyword evidence="3" id="KW-0677">Repeat</keyword>
<dbReference type="Proteomes" id="UP000694915">
    <property type="component" value="Unplaced"/>
</dbReference>
<evidence type="ECO:0000256" key="3">
    <source>
        <dbReference type="ARBA" id="ARBA00022737"/>
    </source>
</evidence>
<keyword evidence="1" id="KW-0479">Metal-binding</keyword>
<organism evidence="7 8">
    <name type="scientific">Microtus ochrogaster</name>
    <name type="common">Prairie vole</name>
    <dbReference type="NCBI Taxonomy" id="79684"/>
    <lineage>
        <taxon>Eukaryota</taxon>
        <taxon>Metazoa</taxon>
        <taxon>Chordata</taxon>
        <taxon>Craniata</taxon>
        <taxon>Vertebrata</taxon>
        <taxon>Euteleostomi</taxon>
        <taxon>Mammalia</taxon>
        <taxon>Eutheria</taxon>
        <taxon>Euarchontoglires</taxon>
        <taxon>Glires</taxon>
        <taxon>Rodentia</taxon>
        <taxon>Myomorpha</taxon>
        <taxon>Muroidea</taxon>
        <taxon>Cricetidae</taxon>
        <taxon>Arvicolinae</taxon>
        <taxon>Microtus</taxon>
    </lineage>
</organism>
<proteinExistence type="predicted"/>
<dbReference type="Gene3D" id="1.10.238.10">
    <property type="entry name" value="EF-hand"/>
    <property type="match status" value="1"/>
</dbReference>
<dbReference type="PANTHER" id="PTHR23104">
    <property type="entry name" value="MULTIPLE COAGULATION FACTOR DEFICIENCY PROTEIN 2 NEURAL STEM CELL DERIVED NEURONAL SURVIVAL PROTEIN"/>
    <property type="match status" value="1"/>
</dbReference>
<dbReference type="InterPro" id="IPR052110">
    <property type="entry name" value="MCFD2-like"/>
</dbReference>
<feature type="compositionally biased region" description="Low complexity" evidence="5">
    <location>
        <begin position="28"/>
        <end position="40"/>
    </location>
</feature>
<accession>A0ABM0LRL3</accession>
<dbReference type="PANTHER" id="PTHR23104:SF15">
    <property type="entry name" value="CELL GROWTH REGULATOR WITH EF HAND DOMAIN PROTEIN 1"/>
    <property type="match status" value="1"/>
</dbReference>